<dbReference type="OrthoDB" id="286811at2759"/>
<organism evidence="11">
    <name type="scientific">Octopus bimaculoides</name>
    <name type="common">California two-spotted octopus</name>
    <dbReference type="NCBI Taxonomy" id="37653"/>
    <lineage>
        <taxon>Eukaryota</taxon>
        <taxon>Metazoa</taxon>
        <taxon>Spiralia</taxon>
        <taxon>Lophotrochozoa</taxon>
        <taxon>Mollusca</taxon>
        <taxon>Cephalopoda</taxon>
        <taxon>Coleoidea</taxon>
        <taxon>Octopodiformes</taxon>
        <taxon>Octopoda</taxon>
        <taxon>Incirrata</taxon>
        <taxon>Octopodidae</taxon>
        <taxon>Octopus</taxon>
    </lineage>
</organism>
<evidence type="ECO:0008006" key="12">
    <source>
        <dbReference type="Google" id="ProtNLM"/>
    </source>
</evidence>
<comment type="function">
    <text evidence="1">Accessory subunit of the mitochondrial membrane respiratory chain NADH dehydrogenase (Complex I), that is believed not to be involved in catalysis. Complex I functions in the transfer of electrons from NADH to the respiratory chain. The immediate electron acceptor for the enzyme is believed to be ubiquinone.</text>
</comment>
<dbReference type="Pfam" id="PF04716">
    <property type="entry name" value="ETC_C1_NDUFA5"/>
    <property type="match status" value="1"/>
</dbReference>
<gene>
    <name evidence="11" type="ORF">OCBIM_22022754mg</name>
</gene>
<sequence length="116" mass="13239">MAGVVKVTTGLTGLPVAKHPHHTLKILYGKILRTLAKMPEDATYRKNTEMIVQERLSLVNSEPNVTKLENIVKGGQVEEIILQAHRELSLSRKMLEWRPWEPLIGEAPPNQWKWPI</sequence>
<evidence type="ECO:0000256" key="4">
    <source>
        <dbReference type="ARBA" id="ARBA00011533"/>
    </source>
</evidence>
<dbReference type="EMBL" id="KQ432985">
    <property type="protein sequence ID" value="KOF62589.1"/>
    <property type="molecule type" value="Genomic_DNA"/>
</dbReference>
<reference evidence="11" key="1">
    <citation type="submission" date="2015-07" db="EMBL/GenBank/DDBJ databases">
        <title>MeaNS - Measles Nucleotide Surveillance Program.</title>
        <authorList>
            <person name="Tran T."/>
            <person name="Druce J."/>
        </authorList>
    </citation>
    <scope>NUCLEOTIDE SEQUENCE</scope>
    <source>
        <strain evidence="11">UCB-OBI-ISO-001</strain>
        <tissue evidence="11">Gonad</tissue>
    </source>
</reference>
<accession>A0A0L8FG14</accession>
<evidence type="ECO:0000256" key="10">
    <source>
        <dbReference type="ARBA" id="ARBA00023136"/>
    </source>
</evidence>
<dbReference type="GO" id="GO:0022904">
    <property type="term" value="P:respiratory electron transport chain"/>
    <property type="evidence" value="ECO:0007669"/>
    <property type="project" value="InterPro"/>
</dbReference>
<evidence type="ECO:0000256" key="2">
    <source>
        <dbReference type="ARBA" id="ARBA00004443"/>
    </source>
</evidence>
<dbReference type="GO" id="GO:0005743">
    <property type="term" value="C:mitochondrial inner membrane"/>
    <property type="evidence" value="ECO:0007669"/>
    <property type="project" value="UniProtKB-SubCell"/>
</dbReference>
<evidence type="ECO:0000256" key="9">
    <source>
        <dbReference type="ARBA" id="ARBA00023128"/>
    </source>
</evidence>
<dbReference type="OMA" id="ENQWKWP"/>
<dbReference type="AlphaFoldDB" id="A0A0L8FG14"/>
<protein>
    <recommendedName>
        <fullName evidence="12">NADH dehydrogenase [ubiquinone] 1 alpha subcomplex subunit 5</fullName>
    </recommendedName>
</protein>
<evidence type="ECO:0000256" key="6">
    <source>
        <dbReference type="ARBA" id="ARBA00022660"/>
    </source>
</evidence>
<keyword evidence="7" id="KW-0999">Mitochondrion inner membrane</keyword>
<keyword evidence="9" id="KW-0496">Mitochondrion</keyword>
<proteinExistence type="inferred from homology"/>
<comment type="subcellular location">
    <subcellularLocation>
        <location evidence="2">Mitochondrion inner membrane</location>
        <topology evidence="2">Peripheral membrane protein</topology>
        <orientation evidence="2">Matrix side</orientation>
    </subcellularLocation>
</comment>
<keyword evidence="8" id="KW-0249">Electron transport</keyword>
<dbReference type="PANTHER" id="PTHR12653:SF0">
    <property type="entry name" value="NADH DEHYDROGENASE [UBIQUINONE] 1 ALPHA SUBCOMPLEX SUBUNIT 5"/>
    <property type="match status" value="1"/>
</dbReference>
<comment type="similarity">
    <text evidence="3">Belongs to the complex I NDUFA5 subunit family.</text>
</comment>
<dbReference type="PANTHER" id="PTHR12653">
    <property type="entry name" value="NADH-UBIQUINONE OXIDOREDUCTASE 13 KD-B SUBUNIT"/>
    <property type="match status" value="1"/>
</dbReference>
<evidence type="ECO:0000256" key="3">
    <source>
        <dbReference type="ARBA" id="ARBA00010261"/>
    </source>
</evidence>
<keyword evidence="6" id="KW-0679">Respiratory chain</keyword>
<dbReference type="KEGG" id="obi:106883598"/>
<evidence type="ECO:0000256" key="1">
    <source>
        <dbReference type="ARBA" id="ARBA00003195"/>
    </source>
</evidence>
<keyword evidence="10" id="KW-0472">Membrane</keyword>
<keyword evidence="5" id="KW-0813">Transport</keyword>
<evidence type="ECO:0000256" key="8">
    <source>
        <dbReference type="ARBA" id="ARBA00022982"/>
    </source>
</evidence>
<dbReference type="STRING" id="37653.A0A0L8FG14"/>
<name>A0A0L8FG14_OCTBM</name>
<comment type="subunit">
    <text evidence="4">Complex I is composed of 45 different subunits.</text>
</comment>
<evidence type="ECO:0000313" key="11">
    <source>
        <dbReference type="EMBL" id="KOF62589.1"/>
    </source>
</evidence>
<evidence type="ECO:0000256" key="5">
    <source>
        <dbReference type="ARBA" id="ARBA00022448"/>
    </source>
</evidence>
<dbReference type="InterPro" id="IPR006806">
    <property type="entry name" value="NDUFA5"/>
</dbReference>
<evidence type="ECO:0000256" key="7">
    <source>
        <dbReference type="ARBA" id="ARBA00022792"/>
    </source>
</evidence>